<proteinExistence type="predicted"/>
<gene>
    <name evidence="3" type="ORF">SAMN05421819_3950</name>
</gene>
<dbReference type="InterPro" id="IPR027268">
    <property type="entry name" value="Peptidase_M4/M1_CTD_sf"/>
</dbReference>
<organism evidence="3 4">
    <name type="scientific">Bryocella elongata</name>
    <dbReference type="NCBI Taxonomy" id="863522"/>
    <lineage>
        <taxon>Bacteria</taxon>
        <taxon>Pseudomonadati</taxon>
        <taxon>Acidobacteriota</taxon>
        <taxon>Terriglobia</taxon>
        <taxon>Terriglobales</taxon>
        <taxon>Acidobacteriaceae</taxon>
        <taxon>Bryocella</taxon>
    </lineage>
</organism>
<dbReference type="SUPFAM" id="SSF55486">
    <property type="entry name" value="Metalloproteases ('zincins'), catalytic domain"/>
    <property type="match status" value="1"/>
</dbReference>
<sequence length="758" mass="79355">MQGFLRLPAVMLLAGATQFVGAQTAPSTGSSTPSTTPAQTPQSEQKPDGEQAPAPPKGQVLFQSHGDAPEAPDQTGVEPLPAQGADNGMSSSSSSNPGEPDAAPAQIGEAEKPTGPELSDAERSALTITGYDLDARLTPARSRLAMRAVLTVRNDGKEPMTRLALQVSSTLKWDSVSLVTPAGTQKLAVAQHLLETDTDHTGRANELVLALPAPLAPGGTLKLDAFYSGAVTQNGSRLARIGANATQAADADWDSAGPREIALRGFGDVLWYPVSSPQYFLGQGNELFEAIGRMRLREAQASVRLRLAVEFQGEAPVAAYFNGRRAELKAISDNADAPVATNAGIATTEFAAEPMGYRALSLFVLSDKETLTAALPLGVAPPPPMVTAAPMYSAKTESSSAAGSSAAGASAAAAPVVEAAKPEPVVASETEGRQGPPLLAVSGASDLITNQLRDAAENVAPVIQDWFGTHPLSALTIVDHRGQAFEDGPLVVAPAAALASREDPSALVYSMAHAWVQTGQPWIDEGLSGFASLVVTESQHDRDTAIAQLNDLLRPLLIAEPEFDSQEAANAPDAAKGQPLIAATSEVYYRRKAAAVFWMLRSLIGDEALSAAIKTLVTEPPSHGSAEEQAVAFEKLLEKTGTKDLSWLFHDWVLNDPGLPDLSFIDVTPRSLPAGKGHDSGWLVAVSVKNDGGATADVPVVVRSGNLTHADRMRIPPYSQAVVRILVEGAPTQVLLNDGSVPEVRTSQHIRTLDVAPK</sequence>
<evidence type="ECO:0000256" key="1">
    <source>
        <dbReference type="SAM" id="MobiDB-lite"/>
    </source>
</evidence>
<dbReference type="AlphaFoldDB" id="A0A1H6BR24"/>
<accession>A0A1H6BR24</accession>
<keyword evidence="4" id="KW-1185">Reference proteome</keyword>
<protein>
    <recommendedName>
        <fullName evidence="5">Peptidase M1 membrane alanine aminopeptidase domain-containing protein</fullName>
    </recommendedName>
</protein>
<name>A0A1H6BR24_9BACT</name>
<feature type="region of interest" description="Disordered" evidence="1">
    <location>
        <begin position="23"/>
        <end position="120"/>
    </location>
</feature>
<evidence type="ECO:0008006" key="5">
    <source>
        <dbReference type="Google" id="ProtNLM"/>
    </source>
</evidence>
<dbReference type="RefSeq" id="WP_103934782.1">
    <property type="nucleotide sequence ID" value="NZ_FNVA01000007.1"/>
</dbReference>
<dbReference type="Proteomes" id="UP000236728">
    <property type="component" value="Unassembled WGS sequence"/>
</dbReference>
<evidence type="ECO:0000313" key="3">
    <source>
        <dbReference type="EMBL" id="SEG63158.1"/>
    </source>
</evidence>
<feature type="signal peptide" evidence="2">
    <location>
        <begin position="1"/>
        <end position="22"/>
    </location>
</feature>
<evidence type="ECO:0000256" key="2">
    <source>
        <dbReference type="SAM" id="SignalP"/>
    </source>
</evidence>
<feature type="chain" id="PRO_5009294055" description="Peptidase M1 membrane alanine aminopeptidase domain-containing protein" evidence="2">
    <location>
        <begin position="23"/>
        <end position="758"/>
    </location>
</feature>
<dbReference type="Gene3D" id="1.10.390.10">
    <property type="entry name" value="Neutral Protease Domain 2"/>
    <property type="match status" value="1"/>
</dbReference>
<evidence type="ECO:0000313" key="4">
    <source>
        <dbReference type="Proteomes" id="UP000236728"/>
    </source>
</evidence>
<keyword evidence="2" id="KW-0732">Signal</keyword>
<feature type="compositionally biased region" description="Low complexity" evidence="1">
    <location>
        <begin position="23"/>
        <end position="43"/>
    </location>
</feature>
<dbReference type="OrthoDB" id="106682at2"/>
<dbReference type="EMBL" id="FNVA01000007">
    <property type="protein sequence ID" value="SEG63158.1"/>
    <property type="molecule type" value="Genomic_DNA"/>
</dbReference>
<reference evidence="3 4" key="1">
    <citation type="submission" date="2016-10" db="EMBL/GenBank/DDBJ databases">
        <authorList>
            <person name="de Groot N.N."/>
        </authorList>
    </citation>
    <scope>NUCLEOTIDE SEQUENCE [LARGE SCALE GENOMIC DNA]</scope>
    <source>
        <strain evidence="3 4">DSM 22489</strain>
    </source>
</reference>